<feature type="transmembrane region" description="Helical" evidence="10">
    <location>
        <begin position="6"/>
        <end position="24"/>
    </location>
</feature>
<dbReference type="PANTHER" id="PTHR24246:SF27">
    <property type="entry name" value="ADENOSINE RECEPTOR, ISOFORM A"/>
    <property type="match status" value="1"/>
</dbReference>
<feature type="transmembrane region" description="Helical" evidence="10">
    <location>
        <begin position="274"/>
        <end position="295"/>
    </location>
</feature>
<dbReference type="InterPro" id="IPR000276">
    <property type="entry name" value="GPCR_Rhodpsn"/>
</dbReference>
<dbReference type="AlphaFoldDB" id="A0AAV2HX42"/>
<feature type="transmembrane region" description="Helical" evidence="10">
    <location>
        <begin position="183"/>
        <end position="205"/>
    </location>
</feature>
<protein>
    <recommendedName>
        <fullName evidence="11">G-protein coupled receptors family 1 profile domain-containing protein</fullName>
    </recommendedName>
</protein>
<dbReference type="InterPro" id="IPR017452">
    <property type="entry name" value="GPCR_Rhodpsn_7TM"/>
</dbReference>
<dbReference type="PRINTS" id="PR00237">
    <property type="entry name" value="GPCRRHODOPSN"/>
</dbReference>
<evidence type="ECO:0000256" key="10">
    <source>
        <dbReference type="SAM" id="Phobius"/>
    </source>
</evidence>
<dbReference type="GO" id="GO:0008528">
    <property type="term" value="F:G protein-coupled peptide receptor activity"/>
    <property type="evidence" value="ECO:0007669"/>
    <property type="project" value="InterPro"/>
</dbReference>
<evidence type="ECO:0000256" key="2">
    <source>
        <dbReference type="ARBA" id="ARBA00022475"/>
    </source>
</evidence>
<accession>A0AAV2HX42</accession>
<evidence type="ECO:0000256" key="9">
    <source>
        <dbReference type="ARBA" id="ARBA00023224"/>
    </source>
</evidence>
<keyword evidence="7" id="KW-0675">Receptor</keyword>
<dbReference type="SUPFAM" id="SSF81321">
    <property type="entry name" value="Family A G protein-coupled receptor-like"/>
    <property type="match status" value="1"/>
</dbReference>
<dbReference type="Gene3D" id="1.20.1070.10">
    <property type="entry name" value="Rhodopsin 7-helix transmembrane proteins"/>
    <property type="match status" value="1"/>
</dbReference>
<evidence type="ECO:0000256" key="3">
    <source>
        <dbReference type="ARBA" id="ARBA00022692"/>
    </source>
</evidence>
<comment type="subcellular location">
    <subcellularLocation>
        <location evidence="1">Cell membrane</location>
        <topology evidence="1">Multi-pass membrane protein</topology>
    </subcellularLocation>
</comment>
<keyword evidence="9" id="KW-0807">Transducer</keyword>
<keyword evidence="2" id="KW-1003">Cell membrane</keyword>
<keyword evidence="8" id="KW-0325">Glycoprotein</keyword>
<evidence type="ECO:0000256" key="1">
    <source>
        <dbReference type="ARBA" id="ARBA00004651"/>
    </source>
</evidence>
<evidence type="ECO:0000256" key="7">
    <source>
        <dbReference type="ARBA" id="ARBA00023170"/>
    </source>
</evidence>
<feature type="domain" description="G-protein coupled receptors family 1 profile" evidence="11">
    <location>
        <begin position="15"/>
        <end position="293"/>
    </location>
</feature>
<name>A0AAV2HX42_LYMST</name>
<evidence type="ECO:0000256" key="8">
    <source>
        <dbReference type="ARBA" id="ARBA00023180"/>
    </source>
</evidence>
<proteinExistence type="predicted"/>
<keyword evidence="13" id="KW-1185">Reference proteome</keyword>
<feature type="transmembrane region" description="Helical" evidence="10">
    <location>
        <begin position="126"/>
        <end position="151"/>
    </location>
</feature>
<organism evidence="12 13">
    <name type="scientific">Lymnaea stagnalis</name>
    <name type="common">Great pond snail</name>
    <name type="synonym">Helix stagnalis</name>
    <dbReference type="NCBI Taxonomy" id="6523"/>
    <lineage>
        <taxon>Eukaryota</taxon>
        <taxon>Metazoa</taxon>
        <taxon>Spiralia</taxon>
        <taxon>Lophotrochozoa</taxon>
        <taxon>Mollusca</taxon>
        <taxon>Gastropoda</taxon>
        <taxon>Heterobranchia</taxon>
        <taxon>Euthyneura</taxon>
        <taxon>Panpulmonata</taxon>
        <taxon>Hygrophila</taxon>
        <taxon>Lymnaeoidea</taxon>
        <taxon>Lymnaeidae</taxon>
        <taxon>Lymnaea</taxon>
    </lineage>
</organism>
<dbReference type="PROSITE" id="PS50262">
    <property type="entry name" value="G_PROTEIN_RECEP_F1_2"/>
    <property type="match status" value="1"/>
</dbReference>
<feature type="transmembrane region" description="Helical" evidence="10">
    <location>
        <begin position="233"/>
        <end position="254"/>
    </location>
</feature>
<evidence type="ECO:0000313" key="12">
    <source>
        <dbReference type="EMBL" id="CAL1536893.1"/>
    </source>
</evidence>
<evidence type="ECO:0000256" key="5">
    <source>
        <dbReference type="ARBA" id="ARBA00023040"/>
    </source>
</evidence>
<evidence type="ECO:0000259" key="11">
    <source>
        <dbReference type="PROSITE" id="PS50262"/>
    </source>
</evidence>
<dbReference type="InterPro" id="IPR019427">
    <property type="entry name" value="7TM_GPCR_serpentine_rcpt_Srw"/>
</dbReference>
<dbReference type="Proteomes" id="UP001497497">
    <property type="component" value="Unassembled WGS sequence"/>
</dbReference>
<dbReference type="Pfam" id="PF10324">
    <property type="entry name" value="7TM_GPCR_Srw"/>
    <property type="match status" value="1"/>
</dbReference>
<dbReference type="GO" id="GO:0005886">
    <property type="term" value="C:plasma membrane"/>
    <property type="evidence" value="ECO:0007669"/>
    <property type="project" value="UniProtKB-SubCell"/>
</dbReference>
<comment type="caution">
    <text evidence="12">The sequence shown here is derived from an EMBL/GenBank/DDBJ whole genome shotgun (WGS) entry which is preliminary data.</text>
</comment>
<evidence type="ECO:0000256" key="6">
    <source>
        <dbReference type="ARBA" id="ARBA00023136"/>
    </source>
</evidence>
<dbReference type="EMBL" id="CAXITT010000242">
    <property type="protein sequence ID" value="CAL1536893.1"/>
    <property type="molecule type" value="Genomic_DNA"/>
</dbReference>
<sequence length="319" mass="36108">MLGITPVISVLGIMGNMFSILILTKHGLQKCSNILLLSLAGNDVLYLIGFNSIPKLLYEVAACEEGFHYNHDVSHLLFYLHHIFHNIDYACSSTSLTLPMLITFERLFAVFLPMKFHRFVTPCRTWFAVALVNISWAAYFIHMSFLATFTYDYNPRLNMSVGLITRSAYFYDHSQMVVILEGVMTYLIVQIPPFVTMAGCVVIAIKVKVASVQRKRLTLQNKKCAALSRTTRTLLAVCMVYTFTCAVLNLPNYIPEYMYNSMVSDAPSNLGRVLYQVMSLALCLNSSCNFVVYVVMNKNFRTTHIAMFACKHQPRCTSA</sequence>
<keyword evidence="6 10" id="KW-0472">Membrane</keyword>
<dbReference type="PANTHER" id="PTHR24246">
    <property type="entry name" value="OLFACTORY RECEPTOR AND ADENOSINE RECEPTOR"/>
    <property type="match status" value="1"/>
</dbReference>
<keyword evidence="3 10" id="KW-0812">Transmembrane</keyword>
<reference evidence="12 13" key="1">
    <citation type="submission" date="2024-04" db="EMBL/GenBank/DDBJ databases">
        <authorList>
            <consortium name="Genoscope - CEA"/>
            <person name="William W."/>
        </authorList>
    </citation>
    <scope>NUCLEOTIDE SEQUENCE [LARGE SCALE GENOMIC DNA]</scope>
</reference>
<evidence type="ECO:0000256" key="4">
    <source>
        <dbReference type="ARBA" id="ARBA00022989"/>
    </source>
</evidence>
<keyword evidence="5" id="KW-0297">G-protein coupled receptor</keyword>
<gene>
    <name evidence="12" type="ORF">GSLYS_00010806001</name>
</gene>
<keyword evidence="4 10" id="KW-1133">Transmembrane helix</keyword>
<evidence type="ECO:0000313" key="13">
    <source>
        <dbReference type="Proteomes" id="UP001497497"/>
    </source>
</evidence>